<dbReference type="GO" id="GO:0070042">
    <property type="term" value="F:rRNA (uridine-N3-)-methyltransferase activity"/>
    <property type="evidence" value="ECO:0007669"/>
    <property type="project" value="TreeGrafter"/>
</dbReference>
<keyword evidence="16" id="KW-1185">Reference proteome</keyword>
<dbReference type="PIRSF" id="PIRSF015601">
    <property type="entry name" value="MTase_slr0722"/>
    <property type="match status" value="1"/>
</dbReference>
<dbReference type="InterPro" id="IPR046887">
    <property type="entry name" value="RsmE_PUA-like"/>
</dbReference>
<dbReference type="eggNOG" id="COG1385">
    <property type="taxonomic scope" value="Bacteria"/>
</dbReference>
<reference evidence="15 16" key="1">
    <citation type="submission" date="2009-01" db="EMBL/GenBank/DDBJ databases">
        <title>Complete sequence of chromosome of Methylobacterium nodulans ORS 2060.</title>
        <authorList>
            <consortium name="US DOE Joint Genome Institute"/>
            <person name="Lucas S."/>
            <person name="Copeland A."/>
            <person name="Lapidus A."/>
            <person name="Glavina del Rio T."/>
            <person name="Dalin E."/>
            <person name="Tice H."/>
            <person name="Bruce D."/>
            <person name="Goodwin L."/>
            <person name="Pitluck S."/>
            <person name="Sims D."/>
            <person name="Brettin T."/>
            <person name="Detter J.C."/>
            <person name="Han C."/>
            <person name="Larimer F."/>
            <person name="Land M."/>
            <person name="Hauser L."/>
            <person name="Kyrpides N."/>
            <person name="Ivanova N."/>
            <person name="Marx C.J."/>
            <person name="Richardson P."/>
        </authorList>
    </citation>
    <scope>NUCLEOTIDE SEQUENCE [LARGE SCALE GENOMIC DNA]</scope>
    <source>
        <strain evidence="16">LMG 21967 / CNCM I-2342 / ORS 2060</strain>
    </source>
</reference>
<keyword evidence="5 12" id="KW-0963">Cytoplasm</keyword>
<dbReference type="HOGENOM" id="CLU_067442_4_0_5"/>
<gene>
    <name evidence="15" type="ordered locus">Mnod_0365</name>
</gene>
<evidence type="ECO:0000256" key="9">
    <source>
        <dbReference type="ARBA" id="ARBA00022691"/>
    </source>
</evidence>
<evidence type="ECO:0000256" key="10">
    <source>
        <dbReference type="ARBA" id="ARBA00025699"/>
    </source>
</evidence>
<dbReference type="NCBIfam" id="NF008696">
    <property type="entry name" value="PRK11713.3-5"/>
    <property type="match status" value="1"/>
</dbReference>
<feature type="domain" description="Ribosomal RNA small subunit methyltransferase E methyltransferase" evidence="13">
    <location>
        <begin position="81"/>
        <end position="246"/>
    </location>
</feature>
<keyword evidence="9 12" id="KW-0949">S-adenosyl-L-methionine</keyword>
<dbReference type="GO" id="GO:0070475">
    <property type="term" value="P:rRNA base methylation"/>
    <property type="evidence" value="ECO:0007669"/>
    <property type="project" value="TreeGrafter"/>
</dbReference>
<evidence type="ECO:0000313" key="16">
    <source>
        <dbReference type="Proteomes" id="UP000008207"/>
    </source>
</evidence>
<dbReference type="AlphaFoldDB" id="B8IB15"/>
<comment type="similarity">
    <text evidence="2 12">Belongs to the RNA methyltransferase RsmE family.</text>
</comment>
<dbReference type="Proteomes" id="UP000008207">
    <property type="component" value="Chromosome"/>
</dbReference>
<dbReference type="SUPFAM" id="SSF75217">
    <property type="entry name" value="alpha/beta knot"/>
    <property type="match status" value="1"/>
</dbReference>
<dbReference type="Gene3D" id="3.40.1280.10">
    <property type="match status" value="1"/>
</dbReference>
<dbReference type="CDD" id="cd18084">
    <property type="entry name" value="RsmE-like"/>
    <property type="match status" value="1"/>
</dbReference>
<dbReference type="PANTHER" id="PTHR30027">
    <property type="entry name" value="RIBOSOMAL RNA SMALL SUBUNIT METHYLTRANSFERASE E"/>
    <property type="match status" value="1"/>
</dbReference>
<dbReference type="InterPro" id="IPR015947">
    <property type="entry name" value="PUA-like_sf"/>
</dbReference>
<evidence type="ECO:0000259" key="13">
    <source>
        <dbReference type="Pfam" id="PF04452"/>
    </source>
</evidence>
<protein>
    <recommendedName>
        <fullName evidence="4 12">Ribosomal RNA small subunit methyltransferase E</fullName>
        <ecNumber evidence="3 12">2.1.1.193</ecNumber>
    </recommendedName>
</protein>
<evidence type="ECO:0000256" key="8">
    <source>
        <dbReference type="ARBA" id="ARBA00022679"/>
    </source>
</evidence>
<dbReference type="Pfam" id="PF20260">
    <property type="entry name" value="PUA_4"/>
    <property type="match status" value="1"/>
</dbReference>
<dbReference type="GO" id="GO:0005737">
    <property type="term" value="C:cytoplasm"/>
    <property type="evidence" value="ECO:0007669"/>
    <property type="project" value="UniProtKB-SubCell"/>
</dbReference>
<dbReference type="PANTHER" id="PTHR30027:SF3">
    <property type="entry name" value="16S RRNA (URACIL(1498)-N(3))-METHYLTRANSFERASE"/>
    <property type="match status" value="1"/>
</dbReference>
<evidence type="ECO:0000259" key="14">
    <source>
        <dbReference type="Pfam" id="PF20260"/>
    </source>
</evidence>
<dbReference type="EMBL" id="CP001349">
    <property type="protein sequence ID" value="ACL55408.1"/>
    <property type="molecule type" value="Genomic_DNA"/>
</dbReference>
<dbReference type="NCBIfam" id="TIGR00046">
    <property type="entry name" value="RsmE family RNA methyltransferase"/>
    <property type="match status" value="1"/>
</dbReference>
<evidence type="ECO:0000256" key="6">
    <source>
        <dbReference type="ARBA" id="ARBA00022552"/>
    </source>
</evidence>
<name>B8IB15_METNO</name>
<dbReference type="EC" id="2.1.1.193" evidence="3 12"/>
<dbReference type="Pfam" id="PF04452">
    <property type="entry name" value="Methyltrans_RNA"/>
    <property type="match status" value="1"/>
</dbReference>
<evidence type="ECO:0000256" key="2">
    <source>
        <dbReference type="ARBA" id="ARBA00005528"/>
    </source>
</evidence>
<feature type="domain" description="Ribosomal RNA small subunit methyltransferase E PUA-like" evidence="14">
    <location>
        <begin position="25"/>
        <end position="68"/>
    </location>
</feature>
<evidence type="ECO:0000256" key="5">
    <source>
        <dbReference type="ARBA" id="ARBA00022490"/>
    </source>
</evidence>
<dbReference type="InterPro" id="IPR029026">
    <property type="entry name" value="tRNA_m1G_MTases_N"/>
</dbReference>
<keyword evidence="7 12" id="KW-0489">Methyltransferase</keyword>
<dbReference type="InterPro" id="IPR046886">
    <property type="entry name" value="RsmE_MTase_dom"/>
</dbReference>
<keyword evidence="6 12" id="KW-0698">rRNA processing</keyword>
<comment type="subcellular location">
    <subcellularLocation>
        <location evidence="1 12">Cytoplasm</location>
    </subcellularLocation>
</comment>
<comment type="catalytic activity">
    <reaction evidence="11 12">
        <text>uridine(1498) in 16S rRNA + S-adenosyl-L-methionine = N(3)-methyluridine(1498) in 16S rRNA + S-adenosyl-L-homocysteine + H(+)</text>
        <dbReference type="Rhea" id="RHEA:42920"/>
        <dbReference type="Rhea" id="RHEA-COMP:10283"/>
        <dbReference type="Rhea" id="RHEA-COMP:10284"/>
        <dbReference type="ChEBI" id="CHEBI:15378"/>
        <dbReference type="ChEBI" id="CHEBI:57856"/>
        <dbReference type="ChEBI" id="CHEBI:59789"/>
        <dbReference type="ChEBI" id="CHEBI:65315"/>
        <dbReference type="ChEBI" id="CHEBI:74502"/>
        <dbReference type="EC" id="2.1.1.193"/>
    </reaction>
</comment>
<dbReference type="InterPro" id="IPR029028">
    <property type="entry name" value="Alpha/beta_knot_MTases"/>
</dbReference>
<sequence>MAAYDFSAPRLFLDLPMREGMRHSLDRAQANYLLGVLRRGEGDGVLVFNGRDGEWRAEIQPTGRKAGDLILREQTRPQTPPGNLHYLFAPLKAARLDYVAQKAVEMGASLIRPVITRRTQGDRIKLDRLRANAIEAAEQCGILTIPEIAEAAPLPAALSALEAERLLVFCDEDAPVADPIMTLRQAGAGREGNGGLPLAVVIGPEGGFTPEERALILDRPNTVRLSLGPRILRADTAAVAVLALVQAVLGDGRGSGADGRDITAPVA</sequence>
<dbReference type="STRING" id="460265.Mnod_0365"/>
<dbReference type="OrthoDB" id="9815641at2"/>
<evidence type="ECO:0000256" key="12">
    <source>
        <dbReference type="PIRNR" id="PIRNR015601"/>
    </source>
</evidence>
<comment type="function">
    <text evidence="10 12">Specifically methylates the N3 position of the uracil ring of uridine 1498 (m3U1498) in 16S rRNA. Acts on the fully assembled 30S ribosomal subunit.</text>
</comment>
<evidence type="ECO:0000256" key="4">
    <source>
        <dbReference type="ARBA" id="ARBA00013673"/>
    </source>
</evidence>
<dbReference type="InterPro" id="IPR006700">
    <property type="entry name" value="RsmE"/>
</dbReference>
<evidence type="ECO:0000256" key="3">
    <source>
        <dbReference type="ARBA" id="ARBA00012328"/>
    </source>
</evidence>
<evidence type="ECO:0000313" key="15">
    <source>
        <dbReference type="EMBL" id="ACL55408.1"/>
    </source>
</evidence>
<evidence type="ECO:0000256" key="1">
    <source>
        <dbReference type="ARBA" id="ARBA00004496"/>
    </source>
</evidence>
<evidence type="ECO:0000256" key="7">
    <source>
        <dbReference type="ARBA" id="ARBA00022603"/>
    </source>
</evidence>
<organism evidence="15 16">
    <name type="scientific">Methylobacterium nodulans (strain LMG 21967 / CNCM I-2342 / ORS 2060)</name>
    <dbReference type="NCBI Taxonomy" id="460265"/>
    <lineage>
        <taxon>Bacteria</taxon>
        <taxon>Pseudomonadati</taxon>
        <taxon>Pseudomonadota</taxon>
        <taxon>Alphaproteobacteria</taxon>
        <taxon>Hyphomicrobiales</taxon>
        <taxon>Methylobacteriaceae</taxon>
        <taxon>Methylobacterium</taxon>
    </lineage>
</organism>
<dbReference type="RefSeq" id="WP_015927119.1">
    <property type="nucleotide sequence ID" value="NC_011894.1"/>
</dbReference>
<proteinExistence type="inferred from homology"/>
<evidence type="ECO:0000256" key="11">
    <source>
        <dbReference type="ARBA" id="ARBA00047944"/>
    </source>
</evidence>
<keyword evidence="8 12" id="KW-0808">Transferase</keyword>
<accession>B8IB15</accession>
<dbReference type="KEGG" id="mno:Mnod_0365"/>
<dbReference type="Gene3D" id="2.40.240.20">
    <property type="entry name" value="Hypothetical PUA domain-like, domain 1"/>
    <property type="match status" value="1"/>
</dbReference>
<dbReference type="SUPFAM" id="SSF88697">
    <property type="entry name" value="PUA domain-like"/>
    <property type="match status" value="1"/>
</dbReference>